<reference evidence="7" key="1">
    <citation type="submission" date="2025-08" db="UniProtKB">
        <authorList>
            <consortium name="Ensembl"/>
        </authorList>
    </citation>
    <scope>IDENTIFICATION</scope>
</reference>
<evidence type="ECO:0000256" key="1">
    <source>
        <dbReference type="ARBA" id="ARBA00004245"/>
    </source>
</evidence>
<dbReference type="Ensembl" id="ENSSMRT00000027916.1">
    <property type="protein sequence ID" value="ENSSMRP00000023830.1"/>
    <property type="gene ID" value="ENSSMRG00000018485.1"/>
</dbReference>
<feature type="compositionally biased region" description="Polar residues" evidence="5">
    <location>
        <begin position="241"/>
        <end position="258"/>
    </location>
</feature>
<feature type="compositionally biased region" description="Low complexity" evidence="5">
    <location>
        <begin position="280"/>
        <end position="289"/>
    </location>
</feature>
<accession>A0A8D0DZ84</accession>
<dbReference type="GO" id="GO:0000922">
    <property type="term" value="C:spindle pole"/>
    <property type="evidence" value="ECO:0007669"/>
    <property type="project" value="TreeGrafter"/>
</dbReference>
<dbReference type="Proteomes" id="UP000694421">
    <property type="component" value="Unplaced"/>
</dbReference>
<comment type="subcellular location">
    <subcellularLocation>
        <location evidence="1">Cytoplasm</location>
        <location evidence="1">Cytoskeleton</location>
    </subcellularLocation>
</comment>
<dbReference type="PANTHER" id="PTHR21584:SF1">
    <property type="entry name" value="PROLINE_SERINE-RICH COILED-COIL PROTEIN 1"/>
    <property type="match status" value="1"/>
</dbReference>
<dbReference type="PANTHER" id="PTHR21584">
    <property type="entry name" value="DIFFERENTIAL DISPLAY AND ACTIVATED BY P53 DDA3 /G2 S PHASE EXPRESSED 1"/>
    <property type="match status" value="1"/>
</dbReference>
<keyword evidence="2" id="KW-0963">Cytoplasm</keyword>
<sequence length="452" mass="48627">MELPNKDVKFITDETLDFSLLSPLDGQEEDVPVIRPVELNIRCSARAVDTNVLPGESEGRNKEQGFHWSPLSPEKLEEVMKEANMLAAQLEKCRLLEKEDAGSEARSESVSEREPLPLINILQAERGIAQNSRRKTFNVKNSPLQALLPRVGPETSSIQESPKALFSESGSHAACDATPPVCKRLQNKSNSCSSGGQLSKKSRPNQSLRALTVMKSPAVKKSQAAGRSSQKNGPSPLAFQRVSQDQKSPLASVSSLRTNRQRALRRTDDASGKDSSTGDLQLSLQSSSRRSPKPTVGVKEKPGSLCTSPAKRSSAAPEKGMPLRRTHASQAESVGGSGPPRQTNSRIQSSQIQTRRTAASAFPSQLPVARTSSKATGQNTSLSKHTIPGNSSQQKLNVRLPSGKGSAVPGPAGKKASVLQQMAPSAPSQNSRLRLPRKATTENSRVRCSIRQ</sequence>
<dbReference type="GO" id="GO:0008017">
    <property type="term" value="F:microtubule binding"/>
    <property type="evidence" value="ECO:0007669"/>
    <property type="project" value="TreeGrafter"/>
</dbReference>
<keyword evidence="8" id="KW-1185">Reference proteome</keyword>
<dbReference type="InterPro" id="IPR032768">
    <property type="entry name" value="GTSE1_N"/>
</dbReference>
<dbReference type="OMA" id="MCAETES"/>
<protein>
    <submittedName>
        <fullName evidence="7">Proline and serine rich coiled-coil 1</fullName>
    </submittedName>
</protein>
<evidence type="ECO:0000256" key="3">
    <source>
        <dbReference type="ARBA" id="ARBA00022553"/>
    </source>
</evidence>
<feature type="compositionally biased region" description="Polar residues" evidence="5">
    <location>
        <begin position="370"/>
        <end position="396"/>
    </location>
</feature>
<dbReference type="AlphaFoldDB" id="A0A8D0DZ84"/>
<evidence type="ECO:0000313" key="7">
    <source>
        <dbReference type="Ensembl" id="ENSSMRP00000023830.1"/>
    </source>
</evidence>
<dbReference type="Pfam" id="PF15259">
    <property type="entry name" value="GTSE1_N"/>
    <property type="match status" value="1"/>
</dbReference>
<reference evidence="7" key="2">
    <citation type="submission" date="2025-09" db="UniProtKB">
        <authorList>
            <consortium name="Ensembl"/>
        </authorList>
    </citation>
    <scope>IDENTIFICATION</scope>
</reference>
<dbReference type="GO" id="GO:0005876">
    <property type="term" value="C:spindle microtubule"/>
    <property type="evidence" value="ECO:0007669"/>
    <property type="project" value="TreeGrafter"/>
</dbReference>
<feature type="compositionally biased region" description="Polar residues" evidence="5">
    <location>
        <begin position="418"/>
        <end position="432"/>
    </location>
</feature>
<evidence type="ECO:0000259" key="6">
    <source>
        <dbReference type="Pfam" id="PF15259"/>
    </source>
</evidence>
<name>A0A8D0DZ84_SALMN</name>
<evidence type="ECO:0000256" key="2">
    <source>
        <dbReference type="ARBA" id="ARBA00022490"/>
    </source>
</evidence>
<evidence type="ECO:0000256" key="5">
    <source>
        <dbReference type="SAM" id="MobiDB-lite"/>
    </source>
</evidence>
<gene>
    <name evidence="7" type="primary">PSRC1</name>
</gene>
<feature type="domain" description="G2 and S phase-expressed protein 1 N-terminal" evidence="6">
    <location>
        <begin position="9"/>
        <end position="142"/>
    </location>
</feature>
<feature type="region of interest" description="Disordered" evidence="5">
    <location>
        <begin position="187"/>
        <end position="452"/>
    </location>
</feature>
<dbReference type="GeneTree" id="ENSGT00940000154189"/>
<proteinExistence type="predicted"/>
<evidence type="ECO:0000313" key="8">
    <source>
        <dbReference type="Proteomes" id="UP000694421"/>
    </source>
</evidence>
<organism evidence="7 8">
    <name type="scientific">Salvator merianae</name>
    <name type="common">Argentine black and white tegu</name>
    <name type="synonym">Tupinambis merianae</name>
    <dbReference type="NCBI Taxonomy" id="96440"/>
    <lineage>
        <taxon>Eukaryota</taxon>
        <taxon>Metazoa</taxon>
        <taxon>Chordata</taxon>
        <taxon>Craniata</taxon>
        <taxon>Vertebrata</taxon>
        <taxon>Euteleostomi</taxon>
        <taxon>Lepidosauria</taxon>
        <taxon>Squamata</taxon>
        <taxon>Bifurcata</taxon>
        <taxon>Unidentata</taxon>
        <taxon>Episquamata</taxon>
        <taxon>Laterata</taxon>
        <taxon>Teiioidea</taxon>
        <taxon>Teiidae</taxon>
        <taxon>Salvator</taxon>
    </lineage>
</organism>
<evidence type="ECO:0000256" key="4">
    <source>
        <dbReference type="ARBA" id="ARBA00023212"/>
    </source>
</evidence>
<dbReference type="GO" id="GO:0007080">
    <property type="term" value="P:mitotic metaphase chromosome alignment"/>
    <property type="evidence" value="ECO:0007669"/>
    <property type="project" value="TreeGrafter"/>
</dbReference>
<keyword evidence="4" id="KW-0206">Cytoskeleton</keyword>
<dbReference type="InterPro" id="IPR026657">
    <property type="entry name" value="DDA3/GTSE-1"/>
</dbReference>
<feature type="compositionally biased region" description="Polar residues" evidence="5">
    <location>
        <begin position="187"/>
        <end position="209"/>
    </location>
</feature>
<feature type="compositionally biased region" description="Polar residues" evidence="5">
    <location>
        <begin position="340"/>
        <end position="357"/>
    </location>
</feature>
<keyword evidence="3" id="KW-0597">Phosphoprotein</keyword>